<evidence type="ECO:0000256" key="8">
    <source>
        <dbReference type="ARBA" id="ARBA00047835"/>
    </source>
</evidence>
<dbReference type="Proteomes" id="UP001201812">
    <property type="component" value="Unassembled WGS sequence"/>
</dbReference>
<dbReference type="SUPFAM" id="SSF51690">
    <property type="entry name" value="Nicotinate/Quinolinate PRTase C-terminal domain-like"/>
    <property type="match status" value="1"/>
</dbReference>
<dbReference type="GO" id="GO:0047280">
    <property type="term" value="F:nicotinamide phosphoribosyltransferase activity"/>
    <property type="evidence" value="ECO:0007669"/>
    <property type="project" value="UniProtKB-EC"/>
</dbReference>
<dbReference type="AlphaFoldDB" id="A0AAD4N3L2"/>
<dbReference type="GO" id="GO:0009435">
    <property type="term" value="P:NAD+ biosynthetic process"/>
    <property type="evidence" value="ECO:0007669"/>
    <property type="project" value="InterPro"/>
</dbReference>
<name>A0AAD4N3L2_9BILA</name>
<reference evidence="11" key="1">
    <citation type="submission" date="2022-01" db="EMBL/GenBank/DDBJ databases">
        <title>Genome Sequence Resource for Two Populations of Ditylenchus destructor, the Migratory Endoparasitic Phytonematode.</title>
        <authorList>
            <person name="Zhang H."/>
            <person name="Lin R."/>
            <person name="Xie B."/>
        </authorList>
    </citation>
    <scope>NUCLEOTIDE SEQUENCE</scope>
    <source>
        <strain evidence="11">BazhouSP</strain>
    </source>
</reference>
<evidence type="ECO:0000256" key="1">
    <source>
        <dbReference type="ARBA" id="ARBA00010897"/>
    </source>
</evidence>
<comment type="catalytic activity">
    <reaction evidence="8">
        <text>beta-nicotinamide D-ribonucleotide + diphosphate = 5-phospho-alpha-D-ribose 1-diphosphate + nicotinamide + H(+)</text>
        <dbReference type="Rhea" id="RHEA:16149"/>
        <dbReference type="ChEBI" id="CHEBI:14649"/>
        <dbReference type="ChEBI" id="CHEBI:15378"/>
        <dbReference type="ChEBI" id="CHEBI:17154"/>
        <dbReference type="ChEBI" id="CHEBI:33019"/>
        <dbReference type="ChEBI" id="CHEBI:58017"/>
        <dbReference type="EC" id="2.4.2.12"/>
    </reaction>
    <physiologicalReaction direction="right-to-left" evidence="8">
        <dbReference type="Rhea" id="RHEA:16151"/>
    </physiologicalReaction>
</comment>
<keyword evidence="4" id="KW-0808">Transferase</keyword>
<dbReference type="EMBL" id="JAKKPZ010000026">
    <property type="protein sequence ID" value="KAI1710396.1"/>
    <property type="molecule type" value="Genomic_DNA"/>
</dbReference>
<proteinExistence type="inferred from homology"/>
<dbReference type="Pfam" id="PF18127">
    <property type="entry name" value="NAMPT_N"/>
    <property type="match status" value="1"/>
</dbReference>
<feature type="domain" description="Nicotinamide phosphoribosyltransferase N-terminal" evidence="10">
    <location>
        <begin position="9"/>
        <end position="59"/>
    </location>
</feature>
<accession>A0AAD4N3L2</accession>
<dbReference type="InterPro" id="IPR041529">
    <property type="entry name" value="DUF5598"/>
</dbReference>
<evidence type="ECO:0000313" key="12">
    <source>
        <dbReference type="Proteomes" id="UP001201812"/>
    </source>
</evidence>
<evidence type="ECO:0000256" key="3">
    <source>
        <dbReference type="ARBA" id="ARBA00022676"/>
    </source>
</evidence>
<dbReference type="InterPro" id="IPR036068">
    <property type="entry name" value="Nicotinate_pribotase-like_C"/>
</dbReference>
<evidence type="ECO:0000259" key="9">
    <source>
        <dbReference type="Pfam" id="PF04095"/>
    </source>
</evidence>
<comment type="similarity">
    <text evidence="1">Belongs to the NAPRTase family.</text>
</comment>
<keyword evidence="2" id="KW-0662">Pyridine nucleotide biosynthesis</keyword>
<evidence type="ECO:0000259" key="10">
    <source>
        <dbReference type="Pfam" id="PF18127"/>
    </source>
</evidence>
<keyword evidence="12" id="KW-1185">Reference proteome</keyword>
<dbReference type="Pfam" id="PF04095">
    <property type="entry name" value="NAPRTase"/>
    <property type="match status" value="1"/>
</dbReference>
<dbReference type="EC" id="2.4.2.12" evidence="6"/>
<dbReference type="PANTHER" id="PTHR43816:SF1">
    <property type="entry name" value="NICOTINAMIDE PHOSPHORIBOSYLTRANSFERASE"/>
    <property type="match status" value="1"/>
</dbReference>
<evidence type="ECO:0000256" key="7">
    <source>
        <dbReference type="ARBA" id="ARBA00035036"/>
    </source>
</evidence>
<organism evidence="11 12">
    <name type="scientific">Ditylenchus destructor</name>
    <dbReference type="NCBI Taxonomy" id="166010"/>
    <lineage>
        <taxon>Eukaryota</taxon>
        <taxon>Metazoa</taxon>
        <taxon>Ecdysozoa</taxon>
        <taxon>Nematoda</taxon>
        <taxon>Chromadorea</taxon>
        <taxon>Rhabditida</taxon>
        <taxon>Tylenchina</taxon>
        <taxon>Tylenchomorpha</taxon>
        <taxon>Sphaerularioidea</taxon>
        <taxon>Anguinidae</taxon>
        <taxon>Anguininae</taxon>
        <taxon>Ditylenchus</taxon>
    </lineage>
</organism>
<keyword evidence="3 11" id="KW-0328">Glycosyltransferase</keyword>
<sequence length="158" mass="17798">MSNQVCIDTRWLVGPVINSQMVQQAKYFYRVHFGGMDVFNEKGWMHIVEVHNGYLPLRIKAVLEGTVVPVRNVLFTIENTSSSALARQLGGVVSDSYDVFHAVSSIWGDELKAYVLERAEKGCLVIRPDSGDPCEVVVKVLNLLAEKLEFPVIILYHY</sequence>
<dbReference type="InterPro" id="IPR013785">
    <property type="entry name" value="Aldolase_TIM"/>
</dbReference>
<feature type="domain" description="Nicotinate/nicotinamide phosphoribosyltransferase" evidence="9">
    <location>
        <begin position="91"/>
        <end position="141"/>
    </location>
</feature>
<dbReference type="Gene3D" id="3.20.20.70">
    <property type="entry name" value="Aldolase class I"/>
    <property type="match status" value="1"/>
</dbReference>
<evidence type="ECO:0000256" key="5">
    <source>
        <dbReference type="ARBA" id="ARBA00035007"/>
    </source>
</evidence>
<dbReference type="InterPro" id="IPR016471">
    <property type="entry name" value="Nicotinamide_PRibTrfase"/>
</dbReference>
<dbReference type="PANTHER" id="PTHR43816">
    <property type="entry name" value="NICOTINAMIDE PHOSPHORIBOSYLTRANSFERASE"/>
    <property type="match status" value="1"/>
</dbReference>
<protein>
    <recommendedName>
        <fullName evidence="7">Nicotinamide phosphoribosyltransferase</fullName>
        <ecNumber evidence="6">2.4.2.12</ecNumber>
    </recommendedName>
</protein>
<dbReference type="InterPro" id="IPR041525">
    <property type="entry name" value="N/Namide_PRibTrfase"/>
</dbReference>
<comment type="pathway">
    <text evidence="5">Cofactor biosynthesis; NAD(+) biosynthesis; nicotinamide D-ribonucleotide from 5-phospho-alpha-D-ribose 1-diphosphate and nicotinamide: step 1/1.</text>
</comment>
<evidence type="ECO:0000313" key="11">
    <source>
        <dbReference type="EMBL" id="KAI1710396.1"/>
    </source>
</evidence>
<gene>
    <name evidence="11" type="ORF">DdX_10755</name>
</gene>
<evidence type="ECO:0000256" key="4">
    <source>
        <dbReference type="ARBA" id="ARBA00022679"/>
    </source>
</evidence>
<evidence type="ECO:0000256" key="6">
    <source>
        <dbReference type="ARBA" id="ARBA00035024"/>
    </source>
</evidence>
<evidence type="ECO:0000256" key="2">
    <source>
        <dbReference type="ARBA" id="ARBA00022642"/>
    </source>
</evidence>
<comment type="caution">
    <text evidence="11">The sequence shown here is derived from an EMBL/GenBank/DDBJ whole genome shotgun (WGS) entry which is preliminary data.</text>
</comment>